<dbReference type="SUPFAM" id="SSF52833">
    <property type="entry name" value="Thioredoxin-like"/>
    <property type="match status" value="1"/>
</dbReference>
<dbReference type="RefSeq" id="WP_058318190.1">
    <property type="nucleotide sequence ID" value="NZ_CYSF01000006.1"/>
</dbReference>
<sequence length="215" mass="23968">MLQMYSDPVSLYCAKLRILMRHKGIEFEELPPPGGYGSAEYRRIVPSGTLPAILHEGMQLADSEAIAEYLNEAFPDVPMMPEDLQLRAKAREKSRFHDTKLEPAVRAFFPQVAYEGRDPAKVKELGDALSTIMVALELLLEHSPLDPDALYIADCGFAVTLGWIREFEKGCGLQVTWPEGVLAYEARLMAHPAVADEFAAYRAPMDGYMTKAYPA</sequence>
<dbReference type="InterPro" id="IPR004045">
    <property type="entry name" value="Glutathione_S-Trfase_N"/>
</dbReference>
<dbReference type="Gene3D" id="3.40.30.10">
    <property type="entry name" value="Glutaredoxin"/>
    <property type="match status" value="1"/>
</dbReference>
<dbReference type="SUPFAM" id="SSF47616">
    <property type="entry name" value="GST C-terminal domain-like"/>
    <property type="match status" value="1"/>
</dbReference>
<evidence type="ECO:0000313" key="3">
    <source>
        <dbReference type="Proteomes" id="UP000051681"/>
    </source>
</evidence>
<dbReference type="GO" id="GO:0005737">
    <property type="term" value="C:cytoplasm"/>
    <property type="evidence" value="ECO:0007669"/>
    <property type="project" value="TreeGrafter"/>
</dbReference>
<dbReference type="Gene3D" id="1.20.1050.10">
    <property type="match status" value="1"/>
</dbReference>
<feature type="domain" description="GST N-terminal" evidence="1">
    <location>
        <begin position="1"/>
        <end position="78"/>
    </location>
</feature>
<dbReference type="InterPro" id="IPR036282">
    <property type="entry name" value="Glutathione-S-Trfase_C_sf"/>
</dbReference>
<keyword evidence="3" id="KW-1185">Reference proteome</keyword>
<dbReference type="InterPro" id="IPR036249">
    <property type="entry name" value="Thioredoxin-like_sf"/>
</dbReference>
<proteinExistence type="predicted"/>
<name>A0A0P1GP11_9RHOB</name>
<accession>A0A0P1GP11</accession>
<dbReference type="PROSITE" id="PS50404">
    <property type="entry name" value="GST_NTER"/>
    <property type="match status" value="1"/>
</dbReference>
<organism evidence="2 3">
    <name type="scientific">Thalassovita mediterranea</name>
    <dbReference type="NCBI Taxonomy" id="340021"/>
    <lineage>
        <taxon>Bacteria</taxon>
        <taxon>Pseudomonadati</taxon>
        <taxon>Pseudomonadota</taxon>
        <taxon>Alphaproteobacteria</taxon>
        <taxon>Rhodobacterales</taxon>
        <taxon>Roseobacteraceae</taxon>
        <taxon>Thalassovita</taxon>
    </lineage>
</organism>
<dbReference type="PANTHER" id="PTHR43968">
    <property type="match status" value="1"/>
</dbReference>
<reference evidence="2 3" key="1">
    <citation type="submission" date="2015-09" db="EMBL/GenBank/DDBJ databases">
        <authorList>
            <consortium name="Swine Surveillance"/>
        </authorList>
    </citation>
    <scope>NUCLEOTIDE SEQUENCE [LARGE SCALE GENOMIC DNA]</scope>
    <source>
        <strain evidence="2 3">CECT 8383</strain>
    </source>
</reference>
<evidence type="ECO:0000313" key="2">
    <source>
        <dbReference type="EMBL" id="CUH84101.1"/>
    </source>
</evidence>
<dbReference type="InterPro" id="IPR040079">
    <property type="entry name" value="Glutathione_S-Trfase"/>
</dbReference>
<evidence type="ECO:0000259" key="1">
    <source>
        <dbReference type="PROSITE" id="PS50404"/>
    </source>
</evidence>
<dbReference type="Pfam" id="PF13417">
    <property type="entry name" value="GST_N_3"/>
    <property type="match status" value="1"/>
</dbReference>
<dbReference type="OrthoDB" id="9782992at2"/>
<dbReference type="CDD" id="cd00570">
    <property type="entry name" value="GST_N_family"/>
    <property type="match status" value="1"/>
</dbReference>
<protein>
    <recommendedName>
        <fullName evidence="1">GST N-terminal domain-containing protein</fullName>
    </recommendedName>
</protein>
<dbReference type="AlphaFoldDB" id="A0A0P1GP11"/>
<gene>
    <name evidence="2" type="primary">sspA_1</name>
    <name evidence="2" type="ORF">TM5383_01306</name>
</gene>
<dbReference type="STRING" id="340021.TM5383_01306"/>
<dbReference type="InterPro" id="IPR050983">
    <property type="entry name" value="GST_Omega/HSP26"/>
</dbReference>
<dbReference type="EMBL" id="CYSF01000006">
    <property type="protein sequence ID" value="CUH84101.1"/>
    <property type="molecule type" value="Genomic_DNA"/>
</dbReference>
<dbReference type="PANTHER" id="PTHR43968:SF6">
    <property type="entry name" value="GLUTATHIONE S-TRANSFERASE OMEGA"/>
    <property type="match status" value="1"/>
</dbReference>
<dbReference type="Proteomes" id="UP000051681">
    <property type="component" value="Unassembled WGS sequence"/>
</dbReference>
<dbReference type="SFLD" id="SFLDS00019">
    <property type="entry name" value="Glutathione_Transferase_(cytos"/>
    <property type="match status" value="1"/>
</dbReference>